<dbReference type="GO" id="GO:0005524">
    <property type="term" value="F:ATP binding"/>
    <property type="evidence" value="ECO:0007669"/>
    <property type="project" value="UniProtKB-KW"/>
</dbReference>
<dbReference type="Pfam" id="PF01751">
    <property type="entry name" value="Toprim"/>
    <property type="match status" value="1"/>
</dbReference>
<dbReference type="CDD" id="cd16930">
    <property type="entry name" value="HATPase_TopII-like"/>
    <property type="match status" value="1"/>
</dbReference>
<feature type="compositionally biased region" description="Low complexity" evidence="16">
    <location>
        <begin position="1350"/>
        <end position="1363"/>
    </location>
</feature>
<dbReference type="FunFam" id="3.40.50.670:FF:000001">
    <property type="entry name" value="DNA topoisomerase 2"/>
    <property type="match status" value="2"/>
</dbReference>
<dbReference type="Gene3D" id="3.90.199.10">
    <property type="entry name" value="Topoisomerase II, domain 5"/>
    <property type="match status" value="1"/>
</dbReference>
<dbReference type="GO" id="GO:0006265">
    <property type="term" value="P:DNA topological change"/>
    <property type="evidence" value="ECO:0007669"/>
    <property type="project" value="UniProtKB-UniRule"/>
</dbReference>
<dbReference type="Pfam" id="PF00521">
    <property type="entry name" value="DNA_topoisoIV"/>
    <property type="match status" value="1"/>
</dbReference>
<dbReference type="InterPro" id="IPR002205">
    <property type="entry name" value="Topo_IIA_dom_A"/>
</dbReference>
<dbReference type="GO" id="GO:0003677">
    <property type="term" value="F:DNA binding"/>
    <property type="evidence" value="ECO:0007669"/>
    <property type="project" value="UniProtKB-UniRule"/>
</dbReference>
<sequence>MSEMLIDSPIQLPNLQSVQYEQQKPGSELVEKKYIKMTQIEHILKRPDTYIGSLKKTTEEGYVYLKSEGRICKQEVTYVPGLFKIFDEVLVNAADNFQRDPTMDTLKVSIDAQGGSVTVWNNGKGIPVTFHTEYNCYIPELILGHLLTSSNYDDTEARMTGGRNGYGFKLTNIFSTKLEVETVDSSKSLKYTQRWTHNMSEKSEPVLKSVKPNTSDYTKITFWPDFEKFGGLTLLDNIGCMTSFLDTDILLMIHKRVVDMAGVVFQKTHPLKVYLNGERIHIKNFKDYVRLCQEEKVCSENEIPEDTELQIELTSTHTLDMNPIKINTDILMDPANGTLKTIPKKTKKQDPFYYEHMGERWEIAVSHSTGSFQQVSFVNSIWTSQGGSHVDYIEYQLSKLLVDYIKHKYKLTVKPGIVKNHLFLFVNALIVNPTFDSQTKTKLNLNRQAFGSKCELDEKFLKHVVTKTKVVEHILAYTSCKDDKELKKHDGKKSKRLTGIPKLEDANDAGGRFSQDCTLILCEGDSAKALVVSGLAVMGRDKYGVFPLKGKLLNVRECEKGKAILNEEIGYLIKILGLQHGKKYDESSAKELRYGHVMICTDQDRDGSHIKGLIINMISAWWPELLRIKGFLLEFITPIVKVKKFVGKNSTALTFFSLPEFETWKSETQNGKGYNIKYYKGLGTSTSLEAKEYFSNLDTHRLYFEYVDEKCDKAIELAFAKGKVEQRKEWLSEYKQGTYLDQSTGVLSYQNFVHKELILFSIASNMRAIPNVVDGLKPSQRKILYVCFFRHLIKELKVAQLAGSVAEKSAYHHGEASLTGAIVGLAQNFVGSNNINLLYPSGQFGTRLNGGKDAASARYIFTNLTKITRFLFPSQDDAVLNYLNDDGLSVEPEYYVPILPTVLVNGSSGIGTGWASTIPNYNPRDLVDWIKARLTNKAATSVPLHPWYRGFTGTIYPSTKRQQYTVYGRLEQIDETTIAIKELPLHTWTTDYKSMLDSMLEGKHIKEVKEYHTDTKVCFLIKMTEEQMMKAKLKGLYKTFKLISSIQTSNMVLFNSRGQLRKYTNPEEIAAEFYDIRLQTYQARKEALIVALQEEVEICQNKVRYIRAVCNGELKLNVKVDMLLQQLITDQYKRVNHKESKEEDIENNDQLENEGIEFKEPKVGRRKSQVHTLPHSNAVPLSDYHYLVHQTQLSLTIEKSKRLEKESEEKQKALEKLIATRPEDTWMNELDTFLIKLKEFEMETLEQDVIVYQPTKRKEETKSKSKNKLHEKCLDVNTIEGVYLDPLLEVIEVKVDKRVNEPKETKLEFNSNATTTSNLTSIPVSSVSDISSLCLADRLAVKIHQMCLPSQSSSNSLKSSNLSVFKKPKRSNSHKKDKMENKLEIKKIENRMEQEEHIQEEYGSLDSSEDMDE</sequence>
<feature type="active site" description="O-(5'-phospho-DNA)-tyrosine intermediate" evidence="15">
    <location>
        <position position="859"/>
    </location>
</feature>
<dbReference type="InterPro" id="IPR013760">
    <property type="entry name" value="Topo_IIA-like_dom_sf"/>
</dbReference>
<evidence type="ECO:0000256" key="1">
    <source>
        <dbReference type="ARBA" id="ARBA00000185"/>
    </source>
</evidence>
<dbReference type="GO" id="GO:0000819">
    <property type="term" value="P:sister chromatid segregation"/>
    <property type="evidence" value="ECO:0007669"/>
    <property type="project" value="TreeGrafter"/>
</dbReference>
<dbReference type="Gene3D" id="3.30.1490.30">
    <property type="match status" value="1"/>
</dbReference>
<evidence type="ECO:0000256" key="6">
    <source>
        <dbReference type="ARBA" id="ARBA00019635"/>
    </source>
</evidence>
<keyword evidence="12 15" id="KW-0238">DNA-binding</keyword>
<keyword evidence="13 15" id="KW-0413">Isomerase</keyword>
<feature type="compositionally biased region" description="Basic and acidic residues" evidence="16">
    <location>
        <begin position="1377"/>
        <end position="1400"/>
    </location>
</feature>
<evidence type="ECO:0000256" key="7">
    <source>
        <dbReference type="ARBA" id="ARBA00022723"/>
    </source>
</evidence>
<evidence type="ECO:0000256" key="8">
    <source>
        <dbReference type="ARBA" id="ARBA00022741"/>
    </source>
</evidence>
<dbReference type="PROSITE" id="PS50880">
    <property type="entry name" value="TOPRIM"/>
    <property type="match status" value="1"/>
</dbReference>
<dbReference type="PRINTS" id="PR00418">
    <property type="entry name" value="TPI2FAMILY"/>
</dbReference>
<keyword evidence="11 15" id="KW-0799">Topoisomerase</keyword>
<dbReference type="GO" id="GO:0003918">
    <property type="term" value="F:DNA topoisomerase type II (double strand cut, ATP-hydrolyzing) activity"/>
    <property type="evidence" value="ECO:0007669"/>
    <property type="project" value="UniProtKB-EC"/>
</dbReference>
<dbReference type="PRINTS" id="PR01158">
    <property type="entry name" value="TOPISMRASEII"/>
</dbReference>
<dbReference type="PROSITE" id="PS52040">
    <property type="entry name" value="TOPO_IIA"/>
    <property type="match status" value="1"/>
</dbReference>
<feature type="domain" description="Toprim" evidence="17">
    <location>
        <begin position="517"/>
        <end position="638"/>
    </location>
</feature>
<dbReference type="FunFam" id="3.30.1360.40:FF:000003">
    <property type="entry name" value="DNA topoisomerase 2"/>
    <property type="match status" value="1"/>
</dbReference>
<keyword evidence="8" id="KW-0547">Nucleotide-binding</keyword>
<gene>
    <name evidence="19" type="ORF">Sylvanvirus17_14</name>
</gene>
<dbReference type="InterPro" id="IPR020568">
    <property type="entry name" value="Ribosomal_Su5_D2-typ_SF"/>
</dbReference>
<comment type="cofactor">
    <cofactor evidence="2">
        <name>Ca(2+)</name>
        <dbReference type="ChEBI" id="CHEBI:29108"/>
    </cofactor>
</comment>
<dbReference type="SMART" id="SM00433">
    <property type="entry name" value="TOP2c"/>
    <property type="match status" value="1"/>
</dbReference>
<evidence type="ECO:0000259" key="17">
    <source>
        <dbReference type="PROSITE" id="PS50880"/>
    </source>
</evidence>
<comment type="similarity">
    <text evidence="4">Belongs to the type II topoisomerase family.</text>
</comment>
<dbReference type="InterPro" id="IPR006171">
    <property type="entry name" value="TOPRIM_dom"/>
</dbReference>
<evidence type="ECO:0000256" key="10">
    <source>
        <dbReference type="ARBA" id="ARBA00022842"/>
    </source>
</evidence>
<organism evidence="19">
    <name type="scientific">Sylvanvirus sp</name>
    <dbReference type="NCBI Taxonomy" id="2487774"/>
    <lineage>
        <taxon>Viruses</taxon>
    </lineage>
</organism>
<dbReference type="Gene3D" id="3.40.50.670">
    <property type="match status" value="1"/>
</dbReference>
<comment type="catalytic activity">
    <reaction evidence="1 15">
        <text>ATP-dependent breakage, passage and rejoining of double-stranded DNA.</text>
        <dbReference type="EC" id="5.6.2.2"/>
    </reaction>
</comment>
<proteinExistence type="inferred from homology"/>
<dbReference type="Gene3D" id="3.30.1360.40">
    <property type="match status" value="1"/>
</dbReference>
<dbReference type="InterPro" id="IPR013758">
    <property type="entry name" value="Topo_IIA_A/C_ab"/>
</dbReference>
<evidence type="ECO:0000256" key="5">
    <source>
        <dbReference type="ARBA" id="ARBA00012895"/>
    </source>
</evidence>
<keyword evidence="9" id="KW-0067">ATP-binding</keyword>
<dbReference type="GO" id="GO:0046872">
    <property type="term" value="F:metal ion binding"/>
    <property type="evidence" value="ECO:0007669"/>
    <property type="project" value="UniProtKB-KW"/>
</dbReference>
<dbReference type="Pfam" id="PF16898">
    <property type="entry name" value="TOPRIM_C"/>
    <property type="match status" value="1"/>
</dbReference>
<dbReference type="Gene3D" id="1.10.268.10">
    <property type="entry name" value="Topoisomerase, domain 3"/>
    <property type="match status" value="1"/>
</dbReference>
<comment type="cofactor">
    <cofactor evidence="3">
        <name>Mg(2+)</name>
        <dbReference type="ChEBI" id="CHEBI:18420"/>
    </cofactor>
</comment>
<dbReference type="PROSITE" id="PS00177">
    <property type="entry name" value="TOPOISOMERASE_II"/>
    <property type="match status" value="1"/>
</dbReference>
<keyword evidence="10" id="KW-0460">Magnesium</keyword>
<keyword evidence="7" id="KW-0479">Metal-binding</keyword>
<evidence type="ECO:0000256" key="16">
    <source>
        <dbReference type="SAM" id="MobiDB-lite"/>
    </source>
</evidence>
<dbReference type="Pfam" id="PF00204">
    <property type="entry name" value="DNA_gyraseB"/>
    <property type="match status" value="1"/>
</dbReference>
<dbReference type="SUPFAM" id="SSF54211">
    <property type="entry name" value="Ribosomal protein S5 domain 2-like"/>
    <property type="match status" value="1"/>
</dbReference>
<evidence type="ECO:0000256" key="12">
    <source>
        <dbReference type="ARBA" id="ARBA00023125"/>
    </source>
</evidence>
<dbReference type="PANTHER" id="PTHR10169">
    <property type="entry name" value="DNA TOPOISOMERASE/GYRASE"/>
    <property type="match status" value="1"/>
</dbReference>
<dbReference type="InterPro" id="IPR013757">
    <property type="entry name" value="Topo_IIA_A_a_sf"/>
</dbReference>
<evidence type="ECO:0000313" key="19">
    <source>
        <dbReference type="EMBL" id="AYV86995.1"/>
    </source>
</evidence>
<dbReference type="InterPro" id="IPR001154">
    <property type="entry name" value="TopoII_euk"/>
</dbReference>
<evidence type="ECO:0000256" key="3">
    <source>
        <dbReference type="ARBA" id="ARBA00001946"/>
    </source>
</evidence>
<feature type="region of interest" description="Disordered" evidence="16">
    <location>
        <begin position="1350"/>
        <end position="1413"/>
    </location>
</feature>
<dbReference type="EC" id="5.6.2.2" evidence="5"/>
<dbReference type="SUPFAM" id="SSF55874">
    <property type="entry name" value="ATPase domain of HSP90 chaperone/DNA topoisomerase II/histidine kinase"/>
    <property type="match status" value="1"/>
</dbReference>
<evidence type="ECO:0000256" key="9">
    <source>
        <dbReference type="ARBA" id="ARBA00022840"/>
    </source>
</evidence>
<evidence type="ECO:0000256" key="11">
    <source>
        <dbReference type="ARBA" id="ARBA00023029"/>
    </source>
</evidence>
<dbReference type="Gene3D" id="3.30.565.10">
    <property type="entry name" value="Histidine kinase-like ATPase, C-terminal domain"/>
    <property type="match status" value="1"/>
</dbReference>
<dbReference type="Gene3D" id="3.30.230.10">
    <property type="match status" value="1"/>
</dbReference>
<dbReference type="InterPro" id="IPR050634">
    <property type="entry name" value="DNA_Topoisomerase_II"/>
</dbReference>
<dbReference type="PANTHER" id="PTHR10169:SF38">
    <property type="entry name" value="DNA TOPOISOMERASE 2"/>
    <property type="match status" value="1"/>
</dbReference>
<dbReference type="EMBL" id="MK072523">
    <property type="protein sequence ID" value="AYV86995.1"/>
    <property type="molecule type" value="Genomic_DNA"/>
</dbReference>
<accession>A0A3G5AIF8</accession>
<evidence type="ECO:0000256" key="4">
    <source>
        <dbReference type="ARBA" id="ARBA00011080"/>
    </source>
</evidence>
<dbReference type="FunFam" id="3.30.1490.30:FF:000001">
    <property type="entry name" value="DNA topoisomerase 2"/>
    <property type="match status" value="1"/>
</dbReference>
<evidence type="ECO:0000256" key="14">
    <source>
        <dbReference type="ARBA" id="ARBA00031138"/>
    </source>
</evidence>
<dbReference type="InterPro" id="IPR036890">
    <property type="entry name" value="HATPase_C_sf"/>
</dbReference>
<dbReference type="Pfam" id="PF02518">
    <property type="entry name" value="HATPase_c"/>
    <property type="match status" value="1"/>
</dbReference>
<evidence type="ECO:0000259" key="18">
    <source>
        <dbReference type="PROSITE" id="PS52040"/>
    </source>
</evidence>
<name>A0A3G5AIF8_9VIRU</name>
<dbReference type="InterPro" id="IPR001241">
    <property type="entry name" value="Topo_IIA"/>
</dbReference>
<protein>
    <recommendedName>
        <fullName evidence="6">DNA topoisomerase 2</fullName>
        <ecNumber evidence="5">5.6.2.2</ecNumber>
    </recommendedName>
    <alternativeName>
        <fullName evidence="14">DNA topoisomerase II</fullName>
    </alternativeName>
</protein>
<evidence type="ECO:0000256" key="13">
    <source>
        <dbReference type="ARBA" id="ARBA00023235"/>
    </source>
</evidence>
<evidence type="ECO:0000256" key="15">
    <source>
        <dbReference type="PROSITE-ProRule" id="PRU01384"/>
    </source>
</evidence>
<dbReference type="CDD" id="cd03481">
    <property type="entry name" value="TopoIIA_Trans_ScTopoIIA"/>
    <property type="match status" value="1"/>
</dbReference>
<dbReference type="InterPro" id="IPR018522">
    <property type="entry name" value="TopoIIA_CS"/>
</dbReference>
<feature type="compositionally biased region" description="Basic residues" evidence="16">
    <location>
        <begin position="1366"/>
        <end position="1376"/>
    </location>
</feature>
<dbReference type="InterPro" id="IPR014721">
    <property type="entry name" value="Ribsml_uS5_D2-typ_fold_subgr"/>
</dbReference>
<dbReference type="InterPro" id="IPR013506">
    <property type="entry name" value="Topo_IIA_bsu_dom2"/>
</dbReference>
<evidence type="ECO:0000256" key="2">
    <source>
        <dbReference type="ARBA" id="ARBA00001913"/>
    </source>
</evidence>
<dbReference type="InterPro" id="IPR013759">
    <property type="entry name" value="Topo_IIA_B_C"/>
</dbReference>
<dbReference type="FunFam" id="3.30.565.10:FF:000004">
    <property type="entry name" value="DNA topoisomerase 2"/>
    <property type="match status" value="1"/>
</dbReference>
<dbReference type="SUPFAM" id="SSF56719">
    <property type="entry name" value="Type II DNA topoisomerase"/>
    <property type="match status" value="1"/>
</dbReference>
<dbReference type="InterPro" id="IPR003594">
    <property type="entry name" value="HATPase_dom"/>
</dbReference>
<dbReference type="InterPro" id="IPR031660">
    <property type="entry name" value="TOPRIM_C"/>
</dbReference>
<dbReference type="FunFam" id="3.90.199.10:FF:000002">
    <property type="entry name" value="DNA topoisomerase 2"/>
    <property type="match status" value="1"/>
</dbReference>
<feature type="domain" description="Topo IIA-type catalytic" evidence="18">
    <location>
        <begin position="769"/>
        <end position="1230"/>
    </location>
</feature>
<reference evidence="19" key="1">
    <citation type="submission" date="2018-10" db="EMBL/GenBank/DDBJ databases">
        <title>Hidden diversity of soil giant viruses.</title>
        <authorList>
            <person name="Schulz F."/>
            <person name="Alteio L."/>
            <person name="Goudeau D."/>
            <person name="Ryan E.M."/>
            <person name="Malmstrom R.R."/>
            <person name="Blanchard J."/>
            <person name="Woyke T."/>
        </authorList>
    </citation>
    <scope>NUCLEOTIDE SEQUENCE</scope>
    <source>
        <strain evidence="19">SYV1</strain>
    </source>
</reference>
<dbReference type="SMART" id="SM00434">
    <property type="entry name" value="TOP4c"/>
    <property type="match status" value="1"/>
</dbReference>